<keyword evidence="3 6" id="KW-0812">Transmembrane</keyword>
<dbReference type="OrthoDB" id="9804001at2"/>
<feature type="transmembrane region" description="Helical" evidence="6">
    <location>
        <begin position="29"/>
        <end position="50"/>
    </location>
</feature>
<evidence type="ECO:0000313" key="9">
    <source>
        <dbReference type="Proteomes" id="UP000003374"/>
    </source>
</evidence>
<dbReference type="PANTHER" id="PTHR43332:SF2">
    <property type="entry name" value="INNER MEMBRANE TRANSPORT PERMEASE YADH"/>
    <property type="match status" value="1"/>
</dbReference>
<dbReference type="eggNOG" id="COG0842">
    <property type="taxonomic scope" value="Bacteria"/>
</dbReference>
<keyword evidence="9" id="KW-1185">Reference proteome</keyword>
<dbReference type="InterPro" id="IPR047817">
    <property type="entry name" value="ABC2_TM_bact-type"/>
</dbReference>
<name>A4BTS6_9GAMM</name>
<sequence length="265" mass="29515">MRNSAVHPKYARQTLIALRTIAWKETHRYLRIWLQTLLPPAITMTLYFVIFGNLIGPRIGPMSGHTYIEFIVPGVIMMSVITNAYMNVVSSFFGAKFQRHIEEILVSPTPNYTILVGYLAGGVGRGLLTGLIVTLISMAFTQVPIQHPAITISVAFLTALLFSLGGFINGIFARKFDDIAIVPTFILTPLTYLGGVFYSIELLPGVWRELSLANPILYMVNAFRYGFLGESDIPIQTAYSIIIVFIIISVCFSLYLLRRGVGLRT</sequence>
<feature type="transmembrane region" description="Helical" evidence="6">
    <location>
        <begin position="237"/>
        <end position="257"/>
    </location>
</feature>
<accession>A4BTS6</accession>
<keyword evidence="4 6" id="KW-1133">Transmembrane helix</keyword>
<evidence type="ECO:0000256" key="2">
    <source>
        <dbReference type="ARBA" id="ARBA00007783"/>
    </source>
</evidence>
<comment type="caution">
    <text evidence="8">The sequence shown here is derived from an EMBL/GenBank/DDBJ whole genome shotgun (WGS) entry which is preliminary data.</text>
</comment>
<feature type="transmembrane region" description="Helical" evidence="6">
    <location>
        <begin position="179"/>
        <end position="200"/>
    </location>
</feature>
<organism evidence="8 9">
    <name type="scientific">Nitrococcus mobilis Nb-231</name>
    <dbReference type="NCBI Taxonomy" id="314278"/>
    <lineage>
        <taxon>Bacteria</taxon>
        <taxon>Pseudomonadati</taxon>
        <taxon>Pseudomonadota</taxon>
        <taxon>Gammaproteobacteria</taxon>
        <taxon>Chromatiales</taxon>
        <taxon>Ectothiorhodospiraceae</taxon>
        <taxon>Nitrococcus</taxon>
    </lineage>
</organism>
<feature type="transmembrane region" description="Helical" evidence="6">
    <location>
        <begin position="152"/>
        <end position="172"/>
    </location>
</feature>
<dbReference type="Proteomes" id="UP000003374">
    <property type="component" value="Unassembled WGS sequence"/>
</dbReference>
<feature type="domain" description="ABC transmembrane type-2" evidence="7">
    <location>
        <begin position="31"/>
        <end position="260"/>
    </location>
</feature>
<dbReference type="PIRSF" id="PIRSF006648">
    <property type="entry name" value="DrrB"/>
    <property type="match status" value="1"/>
</dbReference>
<evidence type="ECO:0000259" key="7">
    <source>
        <dbReference type="PROSITE" id="PS51012"/>
    </source>
</evidence>
<dbReference type="RefSeq" id="WP_004999866.1">
    <property type="nucleotide sequence ID" value="NZ_CH672427.1"/>
</dbReference>
<dbReference type="PRINTS" id="PR00164">
    <property type="entry name" value="ABC2TRNSPORT"/>
</dbReference>
<keyword evidence="6" id="KW-1003">Cell membrane</keyword>
<dbReference type="Pfam" id="PF01061">
    <property type="entry name" value="ABC2_membrane"/>
    <property type="match status" value="1"/>
</dbReference>
<evidence type="ECO:0000313" key="8">
    <source>
        <dbReference type="EMBL" id="EAR20890.1"/>
    </source>
</evidence>
<dbReference type="InterPro" id="IPR013525">
    <property type="entry name" value="ABC2_TM"/>
</dbReference>
<keyword evidence="5 6" id="KW-0472">Membrane</keyword>
<protein>
    <recommendedName>
        <fullName evidence="6">Transport permease protein</fullName>
    </recommendedName>
</protein>
<evidence type="ECO:0000256" key="6">
    <source>
        <dbReference type="RuleBase" id="RU361157"/>
    </source>
</evidence>
<evidence type="ECO:0000256" key="3">
    <source>
        <dbReference type="ARBA" id="ARBA00022692"/>
    </source>
</evidence>
<feature type="transmembrane region" description="Helical" evidence="6">
    <location>
        <begin position="70"/>
        <end position="94"/>
    </location>
</feature>
<dbReference type="InterPro" id="IPR000412">
    <property type="entry name" value="ABC_2_transport"/>
</dbReference>
<gene>
    <name evidence="8" type="ORF">NB231_03907</name>
</gene>
<dbReference type="PANTHER" id="PTHR43332">
    <property type="entry name" value="INNER MEMBRANE TRANSPORT PERMEASE YADH-RELATED"/>
    <property type="match status" value="1"/>
</dbReference>
<evidence type="ECO:0000256" key="1">
    <source>
        <dbReference type="ARBA" id="ARBA00004141"/>
    </source>
</evidence>
<proteinExistence type="inferred from homology"/>
<dbReference type="HOGENOM" id="CLU_039483_3_0_6"/>
<comment type="similarity">
    <text evidence="2 6">Belongs to the ABC-2 integral membrane protein family.</text>
</comment>
<comment type="subcellular location">
    <subcellularLocation>
        <location evidence="6">Cell inner membrane</location>
        <topology evidence="6">Multi-pass membrane protein</topology>
    </subcellularLocation>
    <subcellularLocation>
        <location evidence="1">Membrane</location>
        <topology evidence="1">Multi-pass membrane protein</topology>
    </subcellularLocation>
</comment>
<dbReference type="PROSITE" id="PS51012">
    <property type="entry name" value="ABC_TM2"/>
    <property type="match status" value="1"/>
</dbReference>
<dbReference type="GO" id="GO:0043190">
    <property type="term" value="C:ATP-binding cassette (ABC) transporter complex"/>
    <property type="evidence" value="ECO:0007669"/>
    <property type="project" value="InterPro"/>
</dbReference>
<dbReference type="AlphaFoldDB" id="A4BTS6"/>
<dbReference type="EMBL" id="AAOF01000015">
    <property type="protein sequence ID" value="EAR20890.1"/>
    <property type="molecule type" value="Genomic_DNA"/>
</dbReference>
<dbReference type="GO" id="GO:0140359">
    <property type="term" value="F:ABC-type transporter activity"/>
    <property type="evidence" value="ECO:0007669"/>
    <property type="project" value="InterPro"/>
</dbReference>
<dbReference type="STRING" id="314278.NB231_03907"/>
<dbReference type="InterPro" id="IPR052522">
    <property type="entry name" value="ABC-2_transport_permease"/>
</dbReference>
<dbReference type="NCBIfam" id="NF011648">
    <property type="entry name" value="PRK15066.1"/>
    <property type="match status" value="1"/>
</dbReference>
<feature type="transmembrane region" description="Helical" evidence="6">
    <location>
        <begin position="115"/>
        <end position="140"/>
    </location>
</feature>
<evidence type="ECO:0000256" key="4">
    <source>
        <dbReference type="ARBA" id="ARBA00022989"/>
    </source>
</evidence>
<keyword evidence="6" id="KW-0813">Transport</keyword>
<reference evidence="8 9" key="1">
    <citation type="submission" date="2006-02" db="EMBL/GenBank/DDBJ databases">
        <authorList>
            <person name="Waterbury J."/>
            <person name="Ferriera S."/>
            <person name="Johnson J."/>
            <person name="Kravitz S."/>
            <person name="Halpern A."/>
            <person name="Remington K."/>
            <person name="Beeson K."/>
            <person name="Tran B."/>
            <person name="Rogers Y.-H."/>
            <person name="Friedman R."/>
            <person name="Venter J.C."/>
        </authorList>
    </citation>
    <scope>NUCLEOTIDE SEQUENCE [LARGE SCALE GENOMIC DNA]</scope>
    <source>
        <strain evidence="8 9">Nb-231</strain>
    </source>
</reference>
<evidence type="ECO:0000256" key="5">
    <source>
        <dbReference type="ARBA" id="ARBA00023136"/>
    </source>
</evidence>